<feature type="region of interest" description="Disordered" evidence="6">
    <location>
        <begin position="1"/>
        <end position="107"/>
    </location>
</feature>
<dbReference type="Gene3D" id="3.40.50.300">
    <property type="entry name" value="P-loop containing nucleotide triphosphate hydrolases"/>
    <property type="match status" value="1"/>
</dbReference>
<evidence type="ECO:0000313" key="10">
    <source>
        <dbReference type="Proteomes" id="UP001215598"/>
    </source>
</evidence>
<dbReference type="InterPro" id="IPR032705">
    <property type="entry name" value="ORC4_C"/>
</dbReference>
<proteinExistence type="inferred from homology"/>
<feature type="compositionally biased region" description="Polar residues" evidence="6">
    <location>
        <begin position="256"/>
        <end position="268"/>
    </location>
</feature>
<comment type="subcellular location">
    <subcellularLocation>
        <location evidence="1">Nucleus</location>
    </subcellularLocation>
</comment>
<evidence type="ECO:0000256" key="5">
    <source>
        <dbReference type="ARBA" id="ARBA00023242"/>
    </source>
</evidence>
<evidence type="ECO:0000259" key="7">
    <source>
        <dbReference type="Pfam" id="PF13191"/>
    </source>
</evidence>
<dbReference type="InterPro" id="IPR016527">
    <property type="entry name" value="ORC4"/>
</dbReference>
<comment type="caution">
    <text evidence="9">The sequence shown here is derived from an EMBL/GenBank/DDBJ whole genome shotgun (WGS) entry which is preliminary data.</text>
</comment>
<accession>A0AAD7K9W3</accession>
<feature type="domain" description="Orc1-like AAA ATPase" evidence="7">
    <location>
        <begin position="159"/>
        <end position="314"/>
    </location>
</feature>
<feature type="compositionally biased region" description="Low complexity" evidence="6">
    <location>
        <begin position="80"/>
        <end position="97"/>
    </location>
</feature>
<dbReference type="Pfam" id="PF14629">
    <property type="entry name" value="ORC4_C"/>
    <property type="match status" value="1"/>
</dbReference>
<dbReference type="InterPro" id="IPR027417">
    <property type="entry name" value="P-loop_NTPase"/>
</dbReference>
<feature type="compositionally biased region" description="Acidic residues" evidence="6">
    <location>
        <begin position="241"/>
        <end position="252"/>
    </location>
</feature>
<name>A0AAD7K9W3_9AGAR</name>
<organism evidence="9 10">
    <name type="scientific">Mycena metata</name>
    <dbReference type="NCBI Taxonomy" id="1033252"/>
    <lineage>
        <taxon>Eukaryota</taxon>
        <taxon>Fungi</taxon>
        <taxon>Dikarya</taxon>
        <taxon>Basidiomycota</taxon>
        <taxon>Agaricomycotina</taxon>
        <taxon>Agaricomycetes</taxon>
        <taxon>Agaricomycetidae</taxon>
        <taxon>Agaricales</taxon>
        <taxon>Marasmiineae</taxon>
        <taxon>Mycenaceae</taxon>
        <taxon>Mycena</taxon>
    </lineage>
</organism>
<dbReference type="Pfam" id="PF13191">
    <property type="entry name" value="AAA_16"/>
    <property type="match status" value="1"/>
</dbReference>
<sequence>MPSPPPSSTKRVTRAARKSGGFADDILSPPPSPTKRITRAAAKASPAKPSPVKASSPVKRRPQARSPSPVPDSEPESRDASPPVASSSRRPSSPAISHAEERIPTPSADVLQIPVPLLSPSKLAPQNYLDAQKREILRAIQNPPDVVDDEESANRIAHKQLSDLLKGTVVRGEGNSCLLLGPRGSGKTRILNQCISELPEPPIVLRLSGWSQQSDRLAMREIAYQLSQQTGRSFLTAAEDDEAVNEADDDEPNPLLDTTNPVTTSLPPSTHLPALISTLPTLSRPTVVVLDAFDLFAQHPRQSLLYCLLDTAQSCRAGATSKGVAVIGLTTHVDTINLLEKRVKSRFSGRMLRTASPSQSQDWVELTRGILCPRIANHAEVDETGDWQRQWEAGVHSFLEDPATIVVLKETFSVTKDVRVLARLLTSVVTQLSPSAPFPTSTHLVSAAAAQRSRPRFSMLHALPYPSLCLLVACVHAETAGHPIFTFEMLREKVRDQIRLSASAPVEVNGGSIGMPQCPRAAFETLVDTKIFAPTAASSTSLGKEFVKFRAEVSGEDVKRAVQTRNDTNLIKWLKKAT</sequence>
<evidence type="ECO:0000256" key="2">
    <source>
        <dbReference type="ARBA" id="ARBA00005334"/>
    </source>
</evidence>
<dbReference type="SUPFAM" id="SSF52540">
    <property type="entry name" value="P-loop containing nucleoside triphosphate hydrolases"/>
    <property type="match status" value="1"/>
</dbReference>
<evidence type="ECO:0000256" key="3">
    <source>
        <dbReference type="ARBA" id="ARBA00022705"/>
    </source>
</evidence>
<dbReference type="GO" id="GO:0005664">
    <property type="term" value="C:nuclear origin of replication recognition complex"/>
    <property type="evidence" value="ECO:0007669"/>
    <property type="project" value="TreeGrafter"/>
</dbReference>
<dbReference type="Proteomes" id="UP001215598">
    <property type="component" value="Unassembled WGS sequence"/>
</dbReference>
<dbReference type="InterPro" id="IPR041664">
    <property type="entry name" value="AAA_16"/>
</dbReference>
<evidence type="ECO:0000259" key="8">
    <source>
        <dbReference type="Pfam" id="PF14629"/>
    </source>
</evidence>
<dbReference type="GO" id="GO:0006270">
    <property type="term" value="P:DNA replication initiation"/>
    <property type="evidence" value="ECO:0007669"/>
    <property type="project" value="TreeGrafter"/>
</dbReference>
<dbReference type="AlphaFoldDB" id="A0AAD7K9W3"/>
<dbReference type="PANTHER" id="PTHR12087">
    <property type="entry name" value="ORIGIN RECOGNITION COMPLEX SUBUNIT 4"/>
    <property type="match status" value="1"/>
</dbReference>
<dbReference type="PANTHER" id="PTHR12087:SF0">
    <property type="entry name" value="ORIGIN RECOGNITION COMPLEX SUBUNIT 4"/>
    <property type="match status" value="1"/>
</dbReference>
<keyword evidence="10" id="KW-1185">Reference proteome</keyword>
<gene>
    <name evidence="9" type="ORF">B0H16DRAFT_1298486</name>
</gene>
<keyword evidence="4" id="KW-0238">DNA-binding</keyword>
<comment type="similarity">
    <text evidence="2">Belongs to the ORC4 family.</text>
</comment>
<feature type="region of interest" description="Disordered" evidence="6">
    <location>
        <begin position="241"/>
        <end position="268"/>
    </location>
</feature>
<dbReference type="EMBL" id="JARKIB010000004">
    <property type="protein sequence ID" value="KAJ7781211.1"/>
    <property type="molecule type" value="Genomic_DNA"/>
</dbReference>
<dbReference type="GO" id="GO:0003688">
    <property type="term" value="F:DNA replication origin binding"/>
    <property type="evidence" value="ECO:0007669"/>
    <property type="project" value="TreeGrafter"/>
</dbReference>
<protein>
    <submittedName>
        <fullName evidence="9">Origin recognition complex subunit 4 C-terminus-domain-containing protein</fullName>
    </submittedName>
</protein>
<evidence type="ECO:0000313" key="9">
    <source>
        <dbReference type="EMBL" id="KAJ7781211.1"/>
    </source>
</evidence>
<keyword evidence="5" id="KW-0539">Nucleus</keyword>
<reference evidence="9" key="1">
    <citation type="submission" date="2023-03" db="EMBL/GenBank/DDBJ databases">
        <title>Massive genome expansion in bonnet fungi (Mycena s.s.) driven by repeated elements and novel gene families across ecological guilds.</title>
        <authorList>
            <consortium name="Lawrence Berkeley National Laboratory"/>
            <person name="Harder C.B."/>
            <person name="Miyauchi S."/>
            <person name="Viragh M."/>
            <person name="Kuo A."/>
            <person name="Thoen E."/>
            <person name="Andreopoulos B."/>
            <person name="Lu D."/>
            <person name="Skrede I."/>
            <person name="Drula E."/>
            <person name="Henrissat B."/>
            <person name="Morin E."/>
            <person name="Kohler A."/>
            <person name="Barry K."/>
            <person name="LaButti K."/>
            <person name="Morin E."/>
            <person name="Salamov A."/>
            <person name="Lipzen A."/>
            <person name="Mereny Z."/>
            <person name="Hegedus B."/>
            <person name="Baldrian P."/>
            <person name="Stursova M."/>
            <person name="Weitz H."/>
            <person name="Taylor A."/>
            <person name="Grigoriev I.V."/>
            <person name="Nagy L.G."/>
            <person name="Martin F."/>
            <person name="Kauserud H."/>
        </authorList>
    </citation>
    <scope>NUCLEOTIDE SEQUENCE</scope>
    <source>
        <strain evidence="9">CBHHK182m</strain>
    </source>
</reference>
<evidence type="ECO:0000256" key="6">
    <source>
        <dbReference type="SAM" id="MobiDB-lite"/>
    </source>
</evidence>
<evidence type="ECO:0000256" key="1">
    <source>
        <dbReference type="ARBA" id="ARBA00004123"/>
    </source>
</evidence>
<feature type="compositionally biased region" description="Low complexity" evidence="6">
    <location>
        <begin position="40"/>
        <end position="57"/>
    </location>
</feature>
<evidence type="ECO:0000256" key="4">
    <source>
        <dbReference type="ARBA" id="ARBA00023125"/>
    </source>
</evidence>
<keyword evidence="3" id="KW-0235">DNA replication</keyword>
<feature type="domain" description="Origin recognition complex subunit 4 C-terminal" evidence="8">
    <location>
        <begin position="382"/>
        <end position="562"/>
    </location>
</feature>